<dbReference type="RefSeq" id="WP_073154647.1">
    <property type="nucleotide sequence ID" value="NZ_FQVL01000005.1"/>
</dbReference>
<dbReference type="InterPro" id="IPR021598">
    <property type="entry name" value="DUF3221"/>
</dbReference>
<evidence type="ECO:0000256" key="1">
    <source>
        <dbReference type="SAM" id="SignalP"/>
    </source>
</evidence>
<organism evidence="2 3">
    <name type="scientific">Seinonella peptonophila</name>
    <dbReference type="NCBI Taxonomy" id="112248"/>
    <lineage>
        <taxon>Bacteria</taxon>
        <taxon>Bacillati</taxon>
        <taxon>Bacillota</taxon>
        <taxon>Bacilli</taxon>
        <taxon>Bacillales</taxon>
        <taxon>Thermoactinomycetaceae</taxon>
        <taxon>Seinonella</taxon>
    </lineage>
</organism>
<accession>A0A1M4XIA0</accession>
<dbReference type="EMBL" id="FQVL01000005">
    <property type="protein sequence ID" value="SHE93229.1"/>
    <property type="molecule type" value="Genomic_DNA"/>
</dbReference>
<keyword evidence="1" id="KW-0732">Signal</keyword>
<dbReference type="PROSITE" id="PS51257">
    <property type="entry name" value="PROKAR_LIPOPROTEIN"/>
    <property type="match status" value="1"/>
</dbReference>
<protein>
    <recommendedName>
        <fullName evidence="4">DUF3221 domain-containing protein</fullName>
    </recommendedName>
</protein>
<dbReference type="AlphaFoldDB" id="A0A1M4XIA0"/>
<dbReference type="Proteomes" id="UP000184476">
    <property type="component" value="Unassembled WGS sequence"/>
</dbReference>
<evidence type="ECO:0000313" key="3">
    <source>
        <dbReference type="Proteomes" id="UP000184476"/>
    </source>
</evidence>
<evidence type="ECO:0000313" key="2">
    <source>
        <dbReference type="EMBL" id="SHE93229.1"/>
    </source>
</evidence>
<reference evidence="2 3" key="1">
    <citation type="submission" date="2016-11" db="EMBL/GenBank/DDBJ databases">
        <authorList>
            <person name="Jaros S."/>
            <person name="Januszkiewicz K."/>
            <person name="Wedrychowicz H."/>
        </authorList>
    </citation>
    <scope>NUCLEOTIDE SEQUENCE [LARGE SCALE GENOMIC DNA]</scope>
    <source>
        <strain evidence="2 3">DSM 44666</strain>
    </source>
</reference>
<name>A0A1M4XIA0_9BACL</name>
<feature type="chain" id="PRO_5012160448" description="DUF3221 domain-containing protein" evidence="1">
    <location>
        <begin position="29"/>
        <end position="129"/>
    </location>
</feature>
<sequence>MFIKKKIILFQLCACLLLFSLTACTSTADQVQPPVEQSNIRGTVTKIEGDRIFVEEDPNEQTVSAKADIELGSDTKYYIKQKAGYQEGKKTDINQGKTVDVWFTGITKDSFPLEAKASHVVVDLTSENK</sequence>
<dbReference type="Pfam" id="PF11518">
    <property type="entry name" value="DUF3221"/>
    <property type="match status" value="1"/>
</dbReference>
<gene>
    <name evidence="2" type="ORF">SAMN05444392_10518</name>
</gene>
<proteinExistence type="predicted"/>
<dbReference type="STRING" id="112248.SAMN05444392_10518"/>
<feature type="signal peptide" evidence="1">
    <location>
        <begin position="1"/>
        <end position="28"/>
    </location>
</feature>
<evidence type="ECO:0008006" key="4">
    <source>
        <dbReference type="Google" id="ProtNLM"/>
    </source>
</evidence>
<keyword evidence="3" id="KW-1185">Reference proteome</keyword>